<keyword evidence="4" id="KW-0547">Nucleotide-binding</keyword>
<dbReference type="STRING" id="1802410.A3H75_01790"/>
<evidence type="ECO:0000256" key="3">
    <source>
        <dbReference type="ARBA" id="ARBA00022598"/>
    </source>
</evidence>
<dbReference type="Pfam" id="PF03129">
    <property type="entry name" value="HGTP_anticodon"/>
    <property type="match status" value="1"/>
</dbReference>
<evidence type="ECO:0000256" key="7">
    <source>
        <dbReference type="ARBA" id="ARBA00023146"/>
    </source>
</evidence>
<keyword evidence="6" id="KW-0648">Protein biosynthesis</keyword>
<evidence type="ECO:0000313" key="11">
    <source>
        <dbReference type="EMBL" id="OGL88393.1"/>
    </source>
</evidence>
<organism evidence="11 12">
    <name type="scientific">Candidatus Uhrbacteria bacterium RIFCSPLOWO2_02_FULL_51_9</name>
    <dbReference type="NCBI Taxonomy" id="1802410"/>
    <lineage>
        <taxon>Bacteria</taxon>
        <taxon>Candidatus Uhriibacteriota</taxon>
    </lineage>
</organism>
<protein>
    <recommendedName>
        <fullName evidence="2">Proline--tRNA ligase</fullName>
        <ecNumber evidence="1">6.1.1.15</ecNumber>
    </recommendedName>
    <alternativeName>
        <fullName evidence="8">Prolyl-tRNA synthetase</fullName>
    </alternativeName>
</protein>
<dbReference type="Pfam" id="PF00587">
    <property type="entry name" value="tRNA-synt_2b"/>
    <property type="match status" value="1"/>
</dbReference>
<evidence type="ECO:0000256" key="2">
    <source>
        <dbReference type="ARBA" id="ARBA00019110"/>
    </source>
</evidence>
<dbReference type="AlphaFoldDB" id="A0A1F7VD81"/>
<dbReference type="InterPro" id="IPR002314">
    <property type="entry name" value="aa-tRNA-synt_IIb"/>
</dbReference>
<dbReference type="Gene3D" id="3.30.930.10">
    <property type="entry name" value="Bira Bifunctional Protein, Domain 2"/>
    <property type="match status" value="1"/>
</dbReference>
<dbReference type="PANTHER" id="PTHR42753">
    <property type="entry name" value="MITOCHONDRIAL RIBOSOME PROTEIN L39/PROLYL-TRNA LIGASE FAMILY MEMBER"/>
    <property type="match status" value="1"/>
</dbReference>
<dbReference type="InterPro" id="IPR045864">
    <property type="entry name" value="aa-tRNA-synth_II/BPL/LPL"/>
</dbReference>
<dbReference type="InterPro" id="IPR004154">
    <property type="entry name" value="Anticodon-bd"/>
</dbReference>
<comment type="catalytic activity">
    <reaction evidence="9">
        <text>tRNA(Pro) + L-proline + ATP = L-prolyl-tRNA(Pro) + AMP + diphosphate</text>
        <dbReference type="Rhea" id="RHEA:14305"/>
        <dbReference type="Rhea" id="RHEA-COMP:9700"/>
        <dbReference type="Rhea" id="RHEA-COMP:9702"/>
        <dbReference type="ChEBI" id="CHEBI:30616"/>
        <dbReference type="ChEBI" id="CHEBI:33019"/>
        <dbReference type="ChEBI" id="CHEBI:60039"/>
        <dbReference type="ChEBI" id="CHEBI:78442"/>
        <dbReference type="ChEBI" id="CHEBI:78532"/>
        <dbReference type="ChEBI" id="CHEBI:456215"/>
        <dbReference type="EC" id="6.1.1.15"/>
    </reaction>
</comment>
<dbReference type="GO" id="GO:0006433">
    <property type="term" value="P:prolyl-tRNA aminoacylation"/>
    <property type="evidence" value="ECO:0007669"/>
    <property type="project" value="InterPro"/>
</dbReference>
<evidence type="ECO:0000313" key="12">
    <source>
        <dbReference type="Proteomes" id="UP000176678"/>
    </source>
</evidence>
<dbReference type="EC" id="6.1.1.15" evidence="1"/>
<keyword evidence="7" id="KW-0030">Aminoacyl-tRNA synthetase</keyword>
<dbReference type="PRINTS" id="PR01046">
    <property type="entry name" value="TRNASYNTHPRO"/>
</dbReference>
<dbReference type="SUPFAM" id="SSF55681">
    <property type="entry name" value="Class II aaRS and biotin synthetases"/>
    <property type="match status" value="1"/>
</dbReference>
<dbReference type="InterPro" id="IPR050062">
    <property type="entry name" value="Pro-tRNA_synthetase"/>
</dbReference>
<dbReference type="CDD" id="cd00779">
    <property type="entry name" value="ProRS_core_prok"/>
    <property type="match status" value="1"/>
</dbReference>
<gene>
    <name evidence="11" type="ORF">A3H75_01790</name>
</gene>
<comment type="caution">
    <text evidence="11">The sequence shown here is derived from an EMBL/GenBank/DDBJ whole genome shotgun (WGS) entry which is preliminary data.</text>
</comment>
<proteinExistence type="predicted"/>
<evidence type="ECO:0000256" key="8">
    <source>
        <dbReference type="ARBA" id="ARBA00029731"/>
    </source>
</evidence>
<name>A0A1F7VD81_9BACT</name>
<dbReference type="SUPFAM" id="SSF52954">
    <property type="entry name" value="Class II aaRS ABD-related"/>
    <property type="match status" value="1"/>
</dbReference>
<evidence type="ECO:0000256" key="4">
    <source>
        <dbReference type="ARBA" id="ARBA00022741"/>
    </source>
</evidence>
<feature type="domain" description="Aminoacyl-transfer RNA synthetases class-II family profile" evidence="10">
    <location>
        <begin position="38"/>
        <end position="313"/>
    </location>
</feature>
<dbReference type="InterPro" id="IPR006195">
    <property type="entry name" value="aa-tRNA-synth_II"/>
</dbReference>
<dbReference type="PROSITE" id="PS50862">
    <property type="entry name" value="AA_TRNA_LIGASE_II"/>
    <property type="match status" value="1"/>
</dbReference>
<evidence type="ECO:0000256" key="5">
    <source>
        <dbReference type="ARBA" id="ARBA00022840"/>
    </source>
</evidence>
<reference evidence="11 12" key="1">
    <citation type="journal article" date="2016" name="Nat. Commun.">
        <title>Thousands of microbial genomes shed light on interconnected biogeochemical processes in an aquifer system.</title>
        <authorList>
            <person name="Anantharaman K."/>
            <person name="Brown C.T."/>
            <person name="Hug L.A."/>
            <person name="Sharon I."/>
            <person name="Castelle C.J."/>
            <person name="Probst A.J."/>
            <person name="Thomas B.C."/>
            <person name="Singh A."/>
            <person name="Wilkins M.J."/>
            <person name="Karaoz U."/>
            <person name="Brodie E.L."/>
            <person name="Williams K.H."/>
            <person name="Hubbard S.S."/>
            <person name="Banfield J.F."/>
        </authorList>
    </citation>
    <scope>NUCLEOTIDE SEQUENCE [LARGE SCALE GENOMIC DNA]</scope>
</reference>
<dbReference type="PANTHER" id="PTHR42753:SF2">
    <property type="entry name" value="PROLINE--TRNA LIGASE"/>
    <property type="match status" value="1"/>
</dbReference>
<keyword evidence="5" id="KW-0067">ATP-binding</keyword>
<accession>A0A1F7VD81</accession>
<dbReference type="GO" id="GO:0005829">
    <property type="term" value="C:cytosol"/>
    <property type="evidence" value="ECO:0007669"/>
    <property type="project" value="TreeGrafter"/>
</dbReference>
<dbReference type="GO" id="GO:0004827">
    <property type="term" value="F:proline-tRNA ligase activity"/>
    <property type="evidence" value="ECO:0007669"/>
    <property type="project" value="UniProtKB-EC"/>
</dbReference>
<dbReference type="CDD" id="cd00861">
    <property type="entry name" value="ProRS_anticodon_short"/>
    <property type="match status" value="1"/>
</dbReference>
<dbReference type="Proteomes" id="UP000176678">
    <property type="component" value="Unassembled WGS sequence"/>
</dbReference>
<dbReference type="EMBL" id="MGES01000049">
    <property type="protein sequence ID" value="OGL88393.1"/>
    <property type="molecule type" value="Genomic_DNA"/>
</dbReference>
<dbReference type="GO" id="GO:0005524">
    <property type="term" value="F:ATP binding"/>
    <property type="evidence" value="ECO:0007669"/>
    <property type="project" value="UniProtKB-KW"/>
</dbReference>
<dbReference type="InterPro" id="IPR002316">
    <property type="entry name" value="Pro-tRNA-ligase_IIa"/>
</dbReference>
<evidence type="ECO:0000256" key="9">
    <source>
        <dbReference type="ARBA" id="ARBA00047671"/>
    </source>
</evidence>
<evidence type="ECO:0000256" key="1">
    <source>
        <dbReference type="ARBA" id="ARBA00012831"/>
    </source>
</evidence>
<dbReference type="InterPro" id="IPR044140">
    <property type="entry name" value="ProRS_anticodon_short"/>
</dbReference>
<dbReference type="InterPro" id="IPR036621">
    <property type="entry name" value="Anticodon-bd_dom_sf"/>
</dbReference>
<sequence>MRQSTLFGSTRKEAPKDEVSVNAELLIRAGFIDKVAAGIYTYLPLGLRVLTAIQNIIRKEMNDLGAMEIRMPALHPKEPWEKTGRWRKPGKEVMFQFKGHGDRAYGLGWTHEEIVTPLVKQYVNSYRDLPLAVYQIQDKFRDEPRAKSGLLRGREFNMKDLYSFHSDEEDLERYYEKVMQAYSLAFDHCGLSALLTEAAGGAFSPRSHEYQVVTSYGEDTIFTCHHCNKHQNKEIVEDARCPECGEKRAEQKAIEVGNIFKLGTRFSEAFDLTYHDRDGKERPVLMGCYGIGPSRIMGTIAEVYHDDKGLMWPVSVAPYTVHLLQLGADNAVKKQAEEWYAALTGAGIAVLFDERDKAAGEKFADSDLIGIPYRLVVSKKTGEGAELKLRTSPDMQVITRAEGLKRLSHVR</sequence>
<dbReference type="Gene3D" id="3.40.50.800">
    <property type="entry name" value="Anticodon-binding domain"/>
    <property type="match status" value="1"/>
</dbReference>
<dbReference type="InterPro" id="IPR033730">
    <property type="entry name" value="ProRS_core_prok"/>
</dbReference>
<evidence type="ECO:0000256" key="6">
    <source>
        <dbReference type="ARBA" id="ARBA00022917"/>
    </source>
</evidence>
<keyword evidence="3" id="KW-0436">Ligase</keyword>
<evidence type="ECO:0000259" key="10">
    <source>
        <dbReference type="PROSITE" id="PS50862"/>
    </source>
</evidence>